<evidence type="ECO:0000313" key="2">
    <source>
        <dbReference type="Proteomes" id="UP000769780"/>
    </source>
</evidence>
<proteinExistence type="predicted"/>
<dbReference type="EMBL" id="JACWFH010000025">
    <property type="protein sequence ID" value="MBY0098596.1"/>
    <property type="molecule type" value="Genomic_DNA"/>
</dbReference>
<name>A0ABS7K934_9BACI</name>
<organism evidence="1 2">
    <name type="scientific">Mesobacillus maritimus</name>
    <dbReference type="NCBI Taxonomy" id="1643336"/>
    <lineage>
        <taxon>Bacteria</taxon>
        <taxon>Bacillati</taxon>
        <taxon>Bacillota</taxon>
        <taxon>Bacilli</taxon>
        <taxon>Bacillales</taxon>
        <taxon>Bacillaceae</taxon>
        <taxon>Mesobacillus</taxon>
    </lineage>
</organism>
<comment type="caution">
    <text evidence="1">The sequence shown here is derived from an EMBL/GenBank/DDBJ whole genome shotgun (WGS) entry which is preliminary data.</text>
</comment>
<reference evidence="1 2" key="1">
    <citation type="submission" date="2020-07" db="EMBL/GenBank/DDBJ databases">
        <title>Fungal Genomes of the International Space Station.</title>
        <authorList>
            <person name="Seuylemezian A."/>
            <person name="Singh N.K."/>
            <person name="Wood J."/>
            <person name="Venkateswaran K."/>
        </authorList>
    </citation>
    <scope>NUCLEOTIDE SEQUENCE [LARGE SCALE GENOMIC DNA]</scope>
    <source>
        <strain evidence="1 2">PL-B2</strain>
    </source>
</reference>
<sequence>MVREIQPIIGQAWTGKHVVLLQCTFQNQLVAFYTSKHAPIEPPQPTCAETLSQFLSIGYQIQAITPLSENMIQYVLVL</sequence>
<dbReference type="Proteomes" id="UP000769780">
    <property type="component" value="Unassembled WGS sequence"/>
</dbReference>
<gene>
    <name evidence="1" type="ORF">H0185_17675</name>
</gene>
<dbReference type="RefSeq" id="WP_221874818.1">
    <property type="nucleotide sequence ID" value="NZ_JACWFH010000025.1"/>
</dbReference>
<protein>
    <submittedName>
        <fullName evidence="1">Uncharacterized protein</fullName>
    </submittedName>
</protein>
<evidence type="ECO:0000313" key="1">
    <source>
        <dbReference type="EMBL" id="MBY0098596.1"/>
    </source>
</evidence>
<accession>A0ABS7K934</accession>
<keyword evidence="2" id="KW-1185">Reference proteome</keyword>